<organism evidence="2">
    <name type="scientific">marine metagenome</name>
    <dbReference type="NCBI Taxonomy" id="408172"/>
    <lineage>
        <taxon>unclassified sequences</taxon>
        <taxon>metagenomes</taxon>
        <taxon>ecological metagenomes</taxon>
    </lineage>
</organism>
<evidence type="ECO:0000256" key="1">
    <source>
        <dbReference type="SAM" id="MobiDB-lite"/>
    </source>
</evidence>
<accession>A0A381V8T8</accession>
<dbReference type="AlphaFoldDB" id="A0A381V8T8"/>
<sequence length="23" mass="2614">MKKRLNSQNAISGNRANNTMFAF</sequence>
<dbReference type="EMBL" id="UINC01008112">
    <property type="protein sequence ID" value="SVA36564.1"/>
    <property type="molecule type" value="Genomic_DNA"/>
</dbReference>
<gene>
    <name evidence="2" type="ORF">METZ01_LOCUS89418</name>
</gene>
<feature type="region of interest" description="Disordered" evidence="1">
    <location>
        <begin position="1"/>
        <end position="23"/>
    </location>
</feature>
<reference evidence="2" key="1">
    <citation type="submission" date="2018-05" db="EMBL/GenBank/DDBJ databases">
        <authorList>
            <person name="Lanie J.A."/>
            <person name="Ng W.-L."/>
            <person name="Kazmierczak K.M."/>
            <person name="Andrzejewski T.M."/>
            <person name="Davidsen T.M."/>
            <person name="Wayne K.J."/>
            <person name="Tettelin H."/>
            <person name="Glass J.I."/>
            <person name="Rusch D."/>
            <person name="Podicherti R."/>
            <person name="Tsui H.-C.T."/>
            <person name="Winkler M.E."/>
        </authorList>
    </citation>
    <scope>NUCLEOTIDE SEQUENCE</scope>
</reference>
<evidence type="ECO:0000313" key="2">
    <source>
        <dbReference type="EMBL" id="SVA36564.1"/>
    </source>
</evidence>
<protein>
    <submittedName>
        <fullName evidence="2">Uncharacterized protein</fullName>
    </submittedName>
</protein>
<name>A0A381V8T8_9ZZZZ</name>
<proteinExistence type="predicted"/>